<dbReference type="OrthoDB" id="9946279at2"/>
<evidence type="ECO:0000313" key="1">
    <source>
        <dbReference type="EMBL" id="OMD41365.1"/>
    </source>
</evidence>
<dbReference type="EMBL" id="MPTC01000007">
    <property type="protein sequence ID" value="OMD41365.1"/>
    <property type="molecule type" value="Genomic_DNA"/>
</dbReference>
<gene>
    <name evidence="1" type="ORF">BSK52_10710</name>
</gene>
<dbReference type="AlphaFoldDB" id="A0A1R0Y207"/>
<evidence type="ECO:0000313" key="2">
    <source>
        <dbReference type="Proteomes" id="UP000187439"/>
    </source>
</evidence>
<name>A0A1R0Y207_9BACL</name>
<organism evidence="1 2">
    <name type="scientific">Paenibacillus odorifer</name>
    <dbReference type="NCBI Taxonomy" id="189426"/>
    <lineage>
        <taxon>Bacteria</taxon>
        <taxon>Bacillati</taxon>
        <taxon>Bacillota</taxon>
        <taxon>Bacilli</taxon>
        <taxon>Bacillales</taxon>
        <taxon>Paenibacillaceae</taxon>
        <taxon>Paenibacillus</taxon>
    </lineage>
</organism>
<protein>
    <submittedName>
        <fullName evidence="1">Uncharacterized protein</fullName>
    </submittedName>
</protein>
<accession>A0A1R0Y207</accession>
<sequence>MTKTLDANQVNTLDKEAVSKVVNATYGTASFLWNGQSNERYLSIKILGFGDGRYTVNDE</sequence>
<proteinExistence type="predicted"/>
<dbReference type="Proteomes" id="UP000187439">
    <property type="component" value="Unassembled WGS sequence"/>
</dbReference>
<comment type="caution">
    <text evidence="1">The sequence shown here is derived from an EMBL/GenBank/DDBJ whole genome shotgun (WGS) entry which is preliminary data.</text>
</comment>
<reference evidence="1 2" key="1">
    <citation type="submission" date="2016-10" db="EMBL/GenBank/DDBJ databases">
        <title>Paenibacillus species isolates.</title>
        <authorList>
            <person name="Beno S.M."/>
        </authorList>
    </citation>
    <scope>NUCLEOTIDE SEQUENCE [LARGE SCALE GENOMIC DNA]</scope>
    <source>
        <strain evidence="1 2">FSL H7-0710</strain>
    </source>
</reference>